<feature type="domain" description="DUF4440" evidence="1">
    <location>
        <begin position="35"/>
        <end position="138"/>
    </location>
</feature>
<dbReference type="Pfam" id="PF14534">
    <property type="entry name" value="DUF4440"/>
    <property type="match status" value="1"/>
</dbReference>
<dbReference type="SUPFAM" id="SSF54427">
    <property type="entry name" value="NTF2-like"/>
    <property type="match status" value="1"/>
</dbReference>
<gene>
    <name evidence="2" type="ORF">EJ997_01130</name>
</gene>
<dbReference type="AlphaFoldDB" id="A0A3Q9G683"/>
<dbReference type="KEGG" id="flh:EJ997_01130"/>
<dbReference type="OrthoDB" id="582586at2"/>
<protein>
    <submittedName>
        <fullName evidence="2">Nuclear transport factor 2 family protein</fullName>
    </submittedName>
</protein>
<evidence type="ECO:0000259" key="1">
    <source>
        <dbReference type="Pfam" id="PF14534"/>
    </source>
</evidence>
<dbReference type="Proteomes" id="UP000280344">
    <property type="component" value="Chromosome"/>
</dbReference>
<reference evidence="2 3" key="1">
    <citation type="submission" date="2018-12" db="EMBL/GenBank/DDBJ databases">
        <title>Complete genome sequence of Flaviflexus sp. H23T48.</title>
        <authorList>
            <person name="Bae J.-W."/>
            <person name="Lee J.-Y."/>
        </authorList>
    </citation>
    <scope>NUCLEOTIDE SEQUENCE [LARGE SCALE GENOMIC DNA]</scope>
    <source>
        <strain evidence="2 3">H23T48</strain>
    </source>
</reference>
<dbReference type="EMBL" id="CP034593">
    <property type="protein sequence ID" value="AZQ76137.1"/>
    <property type="molecule type" value="Genomic_DNA"/>
</dbReference>
<proteinExistence type="predicted"/>
<accession>A0A3Q9G683</accession>
<dbReference type="InterPro" id="IPR027843">
    <property type="entry name" value="DUF4440"/>
</dbReference>
<organism evidence="2 3">
    <name type="scientific">Flaviflexus ciconiae</name>
    <dbReference type="NCBI Taxonomy" id="2496867"/>
    <lineage>
        <taxon>Bacteria</taxon>
        <taxon>Bacillati</taxon>
        <taxon>Actinomycetota</taxon>
        <taxon>Actinomycetes</taxon>
        <taxon>Actinomycetales</taxon>
        <taxon>Actinomycetaceae</taxon>
        <taxon>Flaviflexus</taxon>
    </lineage>
</organism>
<sequence>MIVRESGRGAWAAGEASAGLRRYPAGVSRFQRDELLELENAGWQALCDSTGGTFYGDLMTEDALFILVNGTAMTREQIAGLLNGAPGWDSYEITDARMIEVSEDVAALVYRATATRADLPEPFTAVMTSLYRRIEGRLRLALYQQTTITH</sequence>
<keyword evidence="3" id="KW-1185">Reference proteome</keyword>
<evidence type="ECO:0000313" key="3">
    <source>
        <dbReference type="Proteomes" id="UP000280344"/>
    </source>
</evidence>
<dbReference type="InterPro" id="IPR032710">
    <property type="entry name" value="NTF2-like_dom_sf"/>
</dbReference>
<name>A0A3Q9G683_9ACTO</name>
<evidence type="ECO:0000313" key="2">
    <source>
        <dbReference type="EMBL" id="AZQ76137.1"/>
    </source>
</evidence>
<dbReference type="Gene3D" id="3.10.450.50">
    <property type="match status" value="1"/>
</dbReference>